<protein>
    <submittedName>
        <fullName evidence="2">Uncharacterized protein</fullName>
    </submittedName>
</protein>
<accession>A0A438CPV7</accession>
<evidence type="ECO:0000313" key="2">
    <source>
        <dbReference type="EMBL" id="RVW25240.1"/>
    </source>
</evidence>
<reference evidence="2 3" key="1">
    <citation type="journal article" date="2018" name="PLoS Genet.">
        <title>Population sequencing reveals clonal diversity and ancestral inbreeding in the grapevine cultivar Chardonnay.</title>
        <authorList>
            <person name="Roach M.J."/>
            <person name="Johnson D.L."/>
            <person name="Bohlmann J."/>
            <person name="van Vuuren H.J."/>
            <person name="Jones S.J."/>
            <person name="Pretorius I.S."/>
            <person name="Schmidt S.A."/>
            <person name="Borneman A.R."/>
        </authorList>
    </citation>
    <scope>NUCLEOTIDE SEQUENCE [LARGE SCALE GENOMIC DNA]</scope>
    <source>
        <strain evidence="3">cv. Chardonnay</strain>
        <tissue evidence="2">Leaf</tissue>
    </source>
</reference>
<feature type="region of interest" description="Disordered" evidence="1">
    <location>
        <begin position="1"/>
        <end position="24"/>
    </location>
</feature>
<proteinExistence type="predicted"/>
<name>A0A438CPV7_VITVI</name>
<evidence type="ECO:0000256" key="1">
    <source>
        <dbReference type="SAM" id="MobiDB-lite"/>
    </source>
</evidence>
<feature type="compositionally biased region" description="Polar residues" evidence="1">
    <location>
        <begin position="11"/>
        <end position="21"/>
    </location>
</feature>
<sequence>MLEPQTLEGGQKSQANLTEQTKQSEDRRNEVFIVKRLKDLRGLLGSFDKPSDACSLALSGAINMSHTSQYFCTYTPCPSSRKIMVANGSLATVARLEDVYVTPSLILKNVLHTSVREGRSDLLRKGMGFTIFKHQVLQIKS</sequence>
<dbReference type="AlphaFoldDB" id="A0A438CPV7"/>
<evidence type="ECO:0000313" key="3">
    <source>
        <dbReference type="Proteomes" id="UP000288805"/>
    </source>
</evidence>
<dbReference type="Proteomes" id="UP000288805">
    <property type="component" value="Unassembled WGS sequence"/>
</dbReference>
<organism evidence="2 3">
    <name type="scientific">Vitis vinifera</name>
    <name type="common">Grape</name>
    <dbReference type="NCBI Taxonomy" id="29760"/>
    <lineage>
        <taxon>Eukaryota</taxon>
        <taxon>Viridiplantae</taxon>
        <taxon>Streptophyta</taxon>
        <taxon>Embryophyta</taxon>
        <taxon>Tracheophyta</taxon>
        <taxon>Spermatophyta</taxon>
        <taxon>Magnoliopsida</taxon>
        <taxon>eudicotyledons</taxon>
        <taxon>Gunneridae</taxon>
        <taxon>Pentapetalae</taxon>
        <taxon>rosids</taxon>
        <taxon>Vitales</taxon>
        <taxon>Vitaceae</taxon>
        <taxon>Viteae</taxon>
        <taxon>Vitis</taxon>
    </lineage>
</organism>
<gene>
    <name evidence="2" type="ORF">CK203_116569</name>
</gene>
<comment type="caution">
    <text evidence="2">The sequence shown here is derived from an EMBL/GenBank/DDBJ whole genome shotgun (WGS) entry which is preliminary data.</text>
</comment>
<dbReference type="EMBL" id="QGNW01002113">
    <property type="protein sequence ID" value="RVW25240.1"/>
    <property type="molecule type" value="Genomic_DNA"/>
</dbReference>